<comment type="caution">
    <text evidence="1">The sequence shown here is derived from an EMBL/GenBank/DDBJ whole genome shotgun (WGS) entry which is preliminary data.</text>
</comment>
<dbReference type="InterPro" id="IPR033856">
    <property type="entry name" value="Trp_halogen"/>
</dbReference>
<dbReference type="SUPFAM" id="SSF51905">
    <property type="entry name" value="FAD/NAD(P)-binding domain"/>
    <property type="match status" value="1"/>
</dbReference>
<protein>
    <submittedName>
        <fullName evidence="1">Tryptophan halogenase</fullName>
    </submittedName>
</protein>
<dbReference type="EMBL" id="BSNK01000002">
    <property type="protein sequence ID" value="GLQ23758.1"/>
    <property type="molecule type" value="Genomic_DNA"/>
</dbReference>
<dbReference type="PIRSF" id="PIRSF011396">
    <property type="entry name" value="Trp_halogenase"/>
    <property type="match status" value="1"/>
</dbReference>
<proteinExistence type="predicted"/>
<evidence type="ECO:0000313" key="1">
    <source>
        <dbReference type="EMBL" id="GLQ23758.1"/>
    </source>
</evidence>
<organism evidence="1 2">
    <name type="scientific">Algimonas ampicilliniresistens</name>
    <dbReference type="NCBI Taxonomy" id="1298735"/>
    <lineage>
        <taxon>Bacteria</taxon>
        <taxon>Pseudomonadati</taxon>
        <taxon>Pseudomonadota</taxon>
        <taxon>Alphaproteobacteria</taxon>
        <taxon>Maricaulales</taxon>
        <taxon>Robiginitomaculaceae</taxon>
        <taxon>Algimonas</taxon>
    </lineage>
</organism>
<dbReference type="InterPro" id="IPR036188">
    <property type="entry name" value="FAD/NAD-bd_sf"/>
</dbReference>
<sequence>MSAASHPPVQSVVIVGGGTAGWIAAAALAKTLGKAVDIRLIESDAIGTVGVGEATIPQLRRLNAILGINEHEFVRATKGSFKLGIEFNNWGHLGERYLHTFGDAGINLQGIPFHHYWRKYSASFEGSNLWDYSLHHRAAYAHKFGQVERVGRTSMTGLAYAYHFDATAYALFLRKLSEPRGVVRTEGKVVDVTLENESGHVASVTLESGEIIAGDLFIDCTGFRGLLIGGSLDVAWQDWSHWLPVDRAVTVPCERTDPLLPYTKATAHGAGWQWRIPLQHRTGNGHVYVSDFLSDDEATQTLLDNLDAPTTAEPRLLRFKTGRREQLWHKNVVSLGLASGFLEPLESTSIHIIQSNVSRLIELFPNMGFSVANITEYNRVVTKEYDLIRDFLILHYARTDRNDTPFWRHCANMEIPDSLRHKIDLFRTTGHLFRDPEDLFRESSWVQVMLGQGIMPEGWHRHADQLSDEQLGQFMADVQAIIAKTVNPLPSHADFIAAHCAV</sequence>
<dbReference type="Proteomes" id="UP001161391">
    <property type="component" value="Unassembled WGS sequence"/>
</dbReference>
<dbReference type="InterPro" id="IPR050816">
    <property type="entry name" value="Flavin-dep_Halogenase_NPB"/>
</dbReference>
<dbReference type="Gene3D" id="3.50.50.60">
    <property type="entry name" value="FAD/NAD(P)-binding domain"/>
    <property type="match status" value="1"/>
</dbReference>
<evidence type="ECO:0000313" key="2">
    <source>
        <dbReference type="Proteomes" id="UP001161391"/>
    </source>
</evidence>
<gene>
    <name evidence="1" type="ORF">GCM10007853_16320</name>
</gene>
<dbReference type="RefSeq" id="WP_284389505.1">
    <property type="nucleotide sequence ID" value="NZ_BSNK01000002.1"/>
</dbReference>
<reference evidence="1" key="1">
    <citation type="journal article" date="2014" name="Int. J. Syst. Evol. Microbiol.">
        <title>Complete genome of a new Firmicutes species belonging to the dominant human colonic microbiota ('Ruminococcus bicirculans') reveals two chromosomes and a selective capacity to utilize plant glucans.</title>
        <authorList>
            <consortium name="NISC Comparative Sequencing Program"/>
            <person name="Wegmann U."/>
            <person name="Louis P."/>
            <person name="Goesmann A."/>
            <person name="Henrissat B."/>
            <person name="Duncan S.H."/>
            <person name="Flint H.J."/>
        </authorList>
    </citation>
    <scope>NUCLEOTIDE SEQUENCE</scope>
    <source>
        <strain evidence="1">NBRC 108219</strain>
    </source>
</reference>
<dbReference type="PANTHER" id="PTHR43747:SF4">
    <property type="entry name" value="FLAVIN-DEPENDENT TRYPTOPHAN HALOGENASE"/>
    <property type="match status" value="1"/>
</dbReference>
<reference evidence="1" key="2">
    <citation type="submission" date="2023-01" db="EMBL/GenBank/DDBJ databases">
        <title>Draft genome sequence of Algimonas ampicilliniresistens strain NBRC 108219.</title>
        <authorList>
            <person name="Sun Q."/>
            <person name="Mori K."/>
        </authorList>
    </citation>
    <scope>NUCLEOTIDE SEQUENCE</scope>
    <source>
        <strain evidence="1">NBRC 108219</strain>
    </source>
</reference>
<dbReference type="PANTHER" id="PTHR43747">
    <property type="entry name" value="FAD-BINDING PROTEIN"/>
    <property type="match status" value="1"/>
</dbReference>
<keyword evidence="2" id="KW-1185">Reference proteome</keyword>
<accession>A0ABQ5V8I2</accession>
<dbReference type="Pfam" id="PF04820">
    <property type="entry name" value="Trp_halogenase"/>
    <property type="match status" value="1"/>
</dbReference>
<dbReference type="InterPro" id="IPR006905">
    <property type="entry name" value="Flavin_halogenase"/>
</dbReference>
<name>A0ABQ5V8I2_9PROT</name>